<evidence type="ECO:0000313" key="11">
    <source>
        <dbReference type="Proteomes" id="UP000008206"/>
    </source>
</evidence>
<feature type="transmembrane region" description="Helical" evidence="8">
    <location>
        <begin position="173"/>
        <end position="199"/>
    </location>
</feature>
<dbReference type="Pfam" id="PF13231">
    <property type="entry name" value="PMT_2"/>
    <property type="match status" value="1"/>
</dbReference>
<evidence type="ECO:0000256" key="2">
    <source>
        <dbReference type="ARBA" id="ARBA00022475"/>
    </source>
</evidence>
<dbReference type="InterPro" id="IPR050297">
    <property type="entry name" value="LipidA_mod_glycosyltrf_83"/>
</dbReference>
<organism evidence="10 11">
    <name type="scientific">Gloeothece verrucosa (strain PCC 7822)</name>
    <name type="common">Cyanothece sp. (strain PCC 7822)</name>
    <dbReference type="NCBI Taxonomy" id="497965"/>
    <lineage>
        <taxon>Bacteria</taxon>
        <taxon>Bacillati</taxon>
        <taxon>Cyanobacteriota</taxon>
        <taxon>Cyanophyceae</taxon>
        <taxon>Oscillatoriophycideae</taxon>
        <taxon>Chroococcales</taxon>
        <taxon>Aphanothecaceae</taxon>
        <taxon>Gloeothece</taxon>
        <taxon>Gloeothece verrucosa</taxon>
    </lineage>
</organism>
<reference evidence="11" key="1">
    <citation type="journal article" date="2011" name="MBio">
        <title>Novel metabolic attributes of the genus Cyanothece, comprising a group of unicellular nitrogen-fixing Cyanobacteria.</title>
        <authorList>
            <person name="Bandyopadhyay A."/>
            <person name="Elvitigala T."/>
            <person name="Welsh E."/>
            <person name="Stockel J."/>
            <person name="Liberton M."/>
            <person name="Min H."/>
            <person name="Sherman L.A."/>
            <person name="Pakrasi H.B."/>
        </authorList>
    </citation>
    <scope>NUCLEOTIDE SEQUENCE [LARGE SCALE GENOMIC DNA]</scope>
    <source>
        <strain evidence="11">PCC 7822</strain>
    </source>
</reference>
<dbReference type="KEGG" id="cyj:Cyan7822_2519"/>
<feature type="transmembrane region" description="Helical" evidence="8">
    <location>
        <begin position="454"/>
        <end position="473"/>
    </location>
</feature>
<dbReference type="GO" id="GO:0005886">
    <property type="term" value="C:plasma membrane"/>
    <property type="evidence" value="ECO:0007669"/>
    <property type="project" value="UniProtKB-SubCell"/>
</dbReference>
<evidence type="ECO:0000256" key="5">
    <source>
        <dbReference type="ARBA" id="ARBA00022692"/>
    </source>
</evidence>
<keyword evidence="11" id="KW-1185">Reference proteome</keyword>
<evidence type="ECO:0000256" key="3">
    <source>
        <dbReference type="ARBA" id="ARBA00022676"/>
    </source>
</evidence>
<proteinExistence type="predicted"/>
<feature type="transmembrane region" description="Helical" evidence="8">
    <location>
        <begin position="211"/>
        <end position="228"/>
    </location>
</feature>
<accession>E0UHW1</accession>
<keyword evidence="6 8" id="KW-1133">Transmembrane helix</keyword>
<feature type="transmembrane region" description="Helical" evidence="8">
    <location>
        <begin position="400"/>
        <end position="419"/>
    </location>
</feature>
<keyword evidence="5 8" id="KW-0812">Transmembrane</keyword>
<evidence type="ECO:0000256" key="8">
    <source>
        <dbReference type="SAM" id="Phobius"/>
    </source>
</evidence>
<feature type="transmembrane region" description="Helical" evidence="8">
    <location>
        <begin position="301"/>
        <end position="319"/>
    </location>
</feature>
<dbReference type="EMBL" id="CP002198">
    <property type="protein sequence ID" value="ADN14491.1"/>
    <property type="molecule type" value="Genomic_DNA"/>
</dbReference>
<keyword evidence="2" id="KW-1003">Cell membrane</keyword>
<feature type="domain" description="Glycosyltransferase RgtA/B/C/D-like" evidence="9">
    <location>
        <begin position="78"/>
        <end position="204"/>
    </location>
</feature>
<dbReference type="AlphaFoldDB" id="E0UHW1"/>
<evidence type="ECO:0000256" key="7">
    <source>
        <dbReference type="ARBA" id="ARBA00023136"/>
    </source>
</evidence>
<dbReference type="GO" id="GO:0009103">
    <property type="term" value="P:lipopolysaccharide biosynthetic process"/>
    <property type="evidence" value="ECO:0007669"/>
    <property type="project" value="UniProtKB-ARBA"/>
</dbReference>
<gene>
    <name evidence="10" type="ordered locus">Cyan7822_2519</name>
</gene>
<evidence type="ECO:0000256" key="1">
    <source>
        <dbReference type="ARBA" id="ARBA00004651"/>
    </source>
</evidence>
<keyword evidence="7 8" id="KW-0472">Membrane</keyword>
<keyword evidence="4" id="KW-0808">Transferase</keyword>
<feature type="transmembrane region" description="Helical" evidence="8">
    <location>
        <begin position="271"/>
        <end position="289"/>
    </location>
</feature>
<dbReference type="PANTHER" id="PTHR33908:SF11">
    <property type="entry name" value="MEMBRANE PROTEIN"/>
    <property type="match status" value="1"/>
</dbReference>
<name>E0UHW1_GLOV7</name>
<dbReference type="STRING" id="497965.Cyan7822_2519"/>
<comment type="subcellular location">
    <subcellularLocation>
        <location evidence="1">Cell membrane</location>
        <topology evidence="1">Multi-pass membrane protein</topology>
    </subcellularLocation>
</comment>
<feature type="transmembrane region" description="Helical" evidence="8">
    <location>
        <begin position="77"/>
        <end position="110"/>
    </location>
</feature>
<evidence type="ECO:0000259" key="9">
    <source>
        <dbReference type="Pfam" id="PF13231"/>
    </source>
</evidence>
<feature type="transmembrane region" description="Helical" evidence="8">
    <location>
        <begin position="425"/>
        <end position="442"/>
    </location>
</feature>
<dbReference type="InterPro" id="IPR038731">
    <property type="entry name" value="RgtA/B/C-like"/>
</dbReference>
<dbReference type="eggNOG" id="COG1807">
    <property type="taxonomic scope" value="Bacteria"/>
</dbReference>
<keyword evidence="3" id="KW-0328">Glycosyltransferase</keyword>
<evidence type="ECO:0000256" key="4">
    <source>
        <dbReference type="ARBA" id="ARBA00022679"/>
    </source>
</evidence>
<dbReference type="Proteomes" id="UP000008206">
    <property type="component" value="Chromosome"/>
</dbReference>
<sequence length="569" mass="65232">MKNKLLNRLSIPPSNKTEIQAILFIIFCWLGMVLLVNPWGNFPLNDDWAYAKTVQSVLEKGDFELSGWTATNLFSQVWWGALFCLPFGFSFTALRCSTLIIGLIGILATYGLLREANTSRKLAFLGTLLIVVNPIYFALSNTFMSDVPFFGFAASSLYLLIRGWRRDSTFELVMGLLLAIVALLTRQVGLAIFLAFGLAYLSKNGINFQNLLKAFSVIFLGLSTQIIYQKWLELTFKTPKLYGNQINMLLRGLQNDWGLILGNFFEKTLYSLIYLGLFIFPFIIIYFLAEFSNFSPKNKKTILFIISGFCIYLMTSFLGKGVQMPLVTNILDPFGIGPLTLRDTFLGFNQLPRPLSLKIFWLVLTAIGLVGAALLIYYFFLTLKKMLGHAHKFKFKENWLGVLIFSTIIIYAPPILLLQEGFFDRYLIILMPLFLMLVANYQKHFRIPKLSSRTIAFFLTFLFISGGLTVASTHDYISWNRVRWQALDYLTQELKISPNNIDGGFEFNGWYLYNDEYILTPSKSWWWVDKDNYIISFGLLTGYKEIKQYSLSKWLPIGPKNLLILQKVP</sequence>
<evidence type="ECO:0000256" key="6">
    <source>
        <dbReference type="ARBA" id="ARBA00022989"/>
    </source>
</evidence>
<feature type="transmembrane region" description="Helical" evidence="8">
    <location>
        <begin position="359"/>
        <end position="380"/>
    </location>
</feature>
<protein>
    <recommendedName>
        <fullName evidence="9">Glycosyltransferase RgtA/B/C/D-like domain-containing protein</fullName>
    </recommendedName>
</protein>
<dbReference type="HOGENOM" id="CLU_474012_0_0_3"/>
<dbReference type="PANTHER" id="PTHR33908">
    <property type="entry name" value="MANNOSYLTRANSFERASE YKCB-RELATED"/>
    <property type="match status" value="1"/>
</dbReference>
<dbReference type="GO" id="GO:0016763">
    <property type="term" value="F:pentosyltransferase activity"/>
    <property type="evidence" value="ECO:0007669"/>
    <property type="project" value="TreeGrafter"/>
</dbReference>
<feature type="transmembrane region" description="Helical" evidence="8">
    <location>
        <begin position="122"/>
        <end position="139"/>
    </location>
</feature>
<evidence type="ECO:0000313" key="10">
    <source>
        <dbReference type="EMBL" id="ADN14491.1"/>
    </source>
</evidence>
<feature type="transmembrane region" description="Helical" evidence="8">
    <location>
        <begin position="21"/>
        <end position="40"/>
    </location>
</feature>